<evidence type="ECO:0000313" key="1">
    <source>
        <dbReference type="EMBL" id="KAI3797124.1"/>
    </source>
</evidence>
<dbReference type="Proteomes" id="UP001056120">
    <property type="component" value="Linkage Group LG11"/>
</dbReference>
<proteinExistence type="predicted"/>
<reference evidence="2" key="1">
    <citation type="journal article" date="2022" name="Mol. Ecol. Resour.">
        <title>The genomes of chicory, endive, great burdock and yacon provide insights into Asteraceae palaeo-polyploidization history and plant inulin production.</title>
        <authorList>
            <person name="Fan W."/>
            <person name="Wang S."/>
            <person name="Wang H."/>
            <person name="Wang A."/>
            <person name="Jiang F."/>
            <person name="Liu H."/>
            <person name="Zhao H."/>
            <person name="Xu D."/>
            <person name="Zhang Y."/>
        </authorList>
    </citation>
    <scope>NUCLEOTIDE SEQUENCE [LARGE SCALE GENOMIC DNA]</scope>
    <source>
        <strain evidence="2">cv. Yunnan</strain>
    </source>
</reference>
<keyword evidence="2" id="KW-1185">Reference proteome</keyword>
<sequence>MLDQILKLHRKSELKGILKYLMNPTRVATGLKIDLELLIHLKEAYEEVNKTAEALSLAVTEDFLPVICRMKASPSDFVRGAEILYAREHKSVWYHEANAKAKSMVLELLRGLSAELQAEISIMLLVIAKALFAHAGYVKSEKKC</sequence>
<organism evidence="1 2">
    <name type="scientific">Smallanthus sonchifolius</name>
    <dbReference type="NCBI Taxonomy" id="185202"/>
    <lineage>
        <taxon>Eukaryota</taxon>
        <taxon>Viridiplantae</taxon>
        <taxon>Streptophyta</taxon>
        <taxon>Embryophyta</taxon>
        <taxon>Tracheophyta</taxon>
        <taxon>Spermatophyta</taxon>
        <taxon>Magnoliopsida</taxon>
        <taxon>eudicotyledons</taxon>
        <taxon>Gunneridae</taxon>
        <taxon>Pentapetalae</taxon>
        <taxon>asterids</taxon>
        <taxon>campanulids</taxon>
        <taxon>Asterales</taxon>
        <taxon>Asteraceae</taxon>
        <taxon>Asteroideae</taxon>
        <taxon>Heliantheae alliance</taxon>
        <taxon>Millerieae</taxon>
        <taxon>Smallanthus</taxon>
    </lineage>
</organism>
<dbReference type="EMBL" id="CM042028">
    <property type="protein sequence ID" value="KAI3797124.1"/>
    <property type="molecule type" value="Genomic_DNA"/>
</dbReference>
<protein>
    <submittedName>
        <fullName evidence="1">Uncharacterized protein</fullName>
    </submittedName>
</protein>
<evidence type="ECO:0000313" key="2">
    <source>
        <dbReference type="Proteomes" id="UP001056120"/>
    </source>
</evidence>
<gene>
    <name evidence="1" type="ORF">L1987_32376</name>
</gene>
<name>A0ACB9HMG6_9ASTR</name>
<reference evidence="1 2" key="2">
    <citation type="journal article" date="2022" name="Mol. Ecol. Resour.">
        <title>The genomes of chicory, endive, great burdock and yacon provide insights into Asteraceae paleo-polyploidization history and plant inulin production.</title>
        <authorList>
            <person name="Fan W."/>
            <person name="Wang S."/>
            <person name="Wang H."/>
            <person name="Wang A."/>
            <person name="Jiang F."/>
            <person name="Liu H."/>
            <person name="Zhao H."/>
            <person name="Xu D."/>
            <person name="Zhang Y."/>
        </authorList>
    </citation>
    <scope>NUCLEOTIDE SEQUENCE [LARGE SCALE GENOMIC DNA]</scope>
    <source>
        <strain evidence="2">cv. Yunnan</strain>
        <tissue evidence="1">Leaves</tissue>
    </source>
</reference>
<comment type="caution">
    <text evidence="1">The sequence shown here is derived from an EMBL/GenBank/DDBJ whole genome shotgun (WGS) entry which is preliminary data.</text>
</comment>
<accession>A0ACB9HMG6</accession>